<dbReference type="EMBL" id="JBHLTM010000061">
    <property type="protein sequence ID" value="MFC0686076.1"/>
    <property type="molecule type" value="Genomic_DNA"/>
</dbReference>
<accession>A0ABV6S9Z8</accession>
<dbReference type="CDD" id="cd03207">
    <property type="entry name" value="GST_C_8"/>
    <property type="match status" value="1"/>
</dbReference>
<feature type="domain" description="GST C-terminal" evidence="2">
    <location>
        <begin position="96"/>
        <end position="220"/>
    </location>
</feature>
<feature type="domain" description="GST N-terminal" evidence="1">
    <location>
        <begin position="14"/>
        <end position="93"/>
    </location>
</feature>
<organism evidence="3 4">
    <name type="scientific">Novosphingobium clariflavum</name>
    <dbReference type="NCBI Taxonomy" id="2029884"/>
    <lineage>
        <taxon>Bacteria</taxon>
        <taxon>Pseudomonadati</taxon>
        <taxon>Pseudomonadota</taxon>
        <taxon>Alphaproteobacteria</taxon>
        <taxon>Sphingomonadales</taxon>
        <taxon>Sphingomonadaceae</taxon>
        <taxon>Novosphingobium</taxon>
    </lineage>
</organism>
<dbReference type="InterPro" id="IPR004045">
    <property type="entry name" value="Glutathione_S-Trfase_N"/>
</dbReference>
<gene>
    <name evidence="3" type="ORF">ACFFF8_15890</name>
</gene>
<dbReference type="SUPFAM" id="SSF52833">
    <property type="entry name" value="Thioredoxin-like"/>
    <property type="match status" value="1"/>
</dbReference>
<dbReference type="RefSeq" id="WP_267218791.1">
    <property type="nucleotide sequence ID" value="NZ_JAPCWC010000002.1"/>
</dbReference>
<dbReference type="Pfam" id="PF02798">
    <property type="entry name" value="GST_N"/>
    <property type="match status" value="1"/>
</dbReference>
<comment type="caution">
    <text evidence="3">The sequence shown here is derived from an EMBL/GenBank/DDBJ whole genome shotgun (WGS) entry which is preliminary data.</text>
</comment>
<dbReference type="CDD" id="cd03046">
    <property type="entry name" value="GST_N_GTT1_like"/>
    <property type="match status" value="1"/>
</dbReference>
<dbReference type="InterPro" id="IPR036249">
    <property type="entry name" value="Thioredoxin-like_sf"/>
</dbReference>
<dbReference type="PROSITE" id="PS50405">
    <property type="entry name" value="GST_CTER"/>
    <property type="match status" value="1"/>
</dbReference>
<keyword evidence="4" id="KW-1185">Reference proteome</keyword>
<dbReference type="SUPFAM" id="SSF47616">
    <property type="entry name" value="GST C-terminal domain-like"/>
    <property type="match status" value="1"/>
</dbReference>
<evidence type="ECO:0000259" key="2">
    <source>
        <dbReference type="PROSITE" id="PS50405"/>
    </source>
</evidence>
<reference evidence="3 4" key="1">
    <citation type="submission" date="2024-09" db="EMBL/GenBank/DDBJ databases">
        <authorList>
            <person name="Sun Q."/>
            <person name="Mori K."/>
        </authorList>
    </citation>
    <scope>NUCLEOTIDE SEQUENCE [LARGE SCALE GENOMIC DNA]</scope>
    <source>
        <strain evidence="3 4">CICC 11035S</strain>
    </source>
</reference>
<proteinExistence type="predicted"/>
<dbReference type="SFLD" id="SFLDS00019">
    <property type="entry name" value="Glutathione_Transferase_(cytos"/>
    <property type="match status" value="1"/>
</dbReference>
<dbReference type="Gene3D" id="1.20.1050.10">
    <property type="match status" value="1"/>
</dbReference>
<dbReference type="Gene3D" id="3.40.30.10">
    <property type="entry name" value="Glutaredoxin"/>
    <property type="match status" value="1"/>
</dbReference>
<evidence type="ECO:0000259" key="1">
    <source>
        <dbReference type="PROSITE" id="PS50404"/>
    </source>
</evidence>
<dbReference type="InterPro" id="IPR036282">
    <property type="entry name" value="Glutathione-S-Trfase_C_sf"/>
</dbReference>
<dbReference type="Proteomes" id="UP001589858">
    <property type="component" value="Unassembled WGS sequence"/>
</dbReference>
<dbReference type="PANTHER" id="PTHR44051">
    <property type="entry name" value="GLUTATHIONE S-TRANSFERASE-RELATED"/>
    <property type="match status" value="1"/>
</dbReference>
<protein>
    <submittedName>
        <fullName evidence="3">Glutathione S-transferase family protein</fullName>
    </submittedName>
</protein>
<dbReference type="InterPro" id="IPR010987">
    <property type="entry name" value="Glutathione-S-Trfase_C-like"/>
</dbReference>
<dbReference type="PANTHER" id="PTHR44051:SF8">
    <property type="entry name" value="GLUTATHIONE S-TRANSFERASE GSTA"/>
    <property type="match status" value="1"/>
</dbReference>
<evidence type="ECO:0000313" key="3">
    <source>
        <dbReference type="EMBL" id="MFC0686076.1"/>
    </source>
</evidence>
<dbReference type="InterPro" id="IPR040079">
    <property type="entry name" value="Glutathione_S-Trfase"/>
</dbReference>
<dbReference type="PROSITE" id="PS50404">
    <property type="entry name" value="GST_NTER"/>
    <property type="match status" value="1"/>
</dbReference>
<dbReference type="SFLD" id="SFLDG00358">
    <property type="entry name" value="Main_(cytGST)"/>
    <property type="match status" value="1"/>
</dbReference>
<sequence length="222" mass="24629">MPLCDDAATVISGFSNVPPQVRGHVRDLRIRWALEEIGRDYRLDLIDAMAPRSGEYRQWQPFGQVPAFDDGEIRMFESGAILLYLGEQDPHLLPTAPQARWQAITWLFAAGNSVEPALAHLNGLDLFFAQEPWAEQARPGAVKQARRKLASLQKALGERAWLAGPFSIADVLMVTVLRLLDHTDILAEFPALAAYKARGEDRPAFARALAEQLEAYVAPTGE</sequence>
<name>A0ABV6S9Z8_9SPHN</name>
<evidence type="ECO:0000313" key="4">
    <source>
        <dbReference type="Proteomes" id="UP001589858"/>
    </source>
</evidence>
<dbReference type="Pfam" id="PF13410">
    <property type="entry name" value="GST_C_2"/>
    <property type="match status" value="1"/>
</dbReference>